<gene>
    <name evidence="1" type="ORF">BECKLFY1418A_GA0070994_11882</name>
</gene>
<dbReference type="InterPro" id="IPR045538">
    <property type="entry name" value="CIS_TMP"/>
</dbReference>
<evidence type="ECO:0000313" key="1">
    <source>
        <dbReference type="EMBL" id="VFK02295.1"/>
    </source>
</evidence>
<dbReference type="Pfam" id="PF19268">
    <property type="entry name" value="CIS_TMP"/>
    <property type="match status" value="1"/>
</dbReference>
<dbReference type="AlphaFoldDB" id="A0A450VBZ4"/>
<sequence>MNTQRHVIGRLILELRTTGEQKARRLSDDLARICRRRIVPLIDGYCTKLGDPDRIHRIESL</sequence>
<proteinExistence type="predicted"/>
<organism evidence="1">
    <name type="scientific">Candidatus Kentrum sp. LFY</name>
    <dbReference type="NCBI Taxonomy" id="2126342"/>
    <lineage>
        <taxon>Bacteria</taxon>
        <taxon>Pseudomonadati</taxon>
        <taxon>Pseudomonadota</taxon>
        <taxon>Gammaproteobacteria</taxon>
        <taxon>Candidatus Kentrum</taxon>
    </lineage>
</organism>
<protein>
    <submittedName>
        <fullName evidence="1">Uncharacterized protein</fullName>
    </submittedName>
</protein>
<reference evidence="1" key="1">
    <citation type="submission" date="2019-02" db="EMBL/GenBank/DDBJ databases">
        <authorList>
            <person name="Gruber-Vodicka R. H."/>
            <person name="Seah K. B. B."/>
        </authorList>
    </citation>
    <scope>NUCLEOTIDE SEQUENCE</scope>
    <source>
        <strain evidence="1">BECK_M6</strain>
    </source>
</reference>
<accession>A0A450VBZ4</accession>
<dbReference type="EMBL" id="CAADFH010000188">
    <property type="protein sequence ID" value="VFK02295.1"/>
    <property type="molecule type" value="Genomic_DNA"/>
</dbReference>
<name>A0A450VBZ4_9GAMM</name>